<organism evidence="3 4">
    <name type="scientific">Leuconostoc holzapfelii</name>
    <dbReference type="NCBI Taxonomy" id="434464"/>
    <lineage>
        <taxon>Bacteria</taxon>
        <taxon>Bacillati</taxon>
        <taxon>Bacillota</taxon>
        <taxon>Bacilli</taxon>
        <taxon>Lactobacillales</taxon>
        <taxon>Lactobacillaceae</taxon>
        <taxon>Leuconostoc</taxon>
    </lineage>
</organism>
<dbReference type="EMBL" id="JAAXPO010000003">
    <property type="protein sequence ID" value="NKZ18236.1"/>
    <property type="molecule type" value="Genomic_DNA"/>
</dbReference>
<protein>
    <submittedName>
        <fullName evidence="3">PH domain-containing protein</fullName>
    </submittedName>
</protein>
<sequence length="163" mass="18406">MIPTNAKSLPQAAKKVWAVQAILVMGIVVLADICMNSLFQSHWSHAVMTAINVIFCAILALAIGRLLCIPYYYRYHKYLLTPDAVTIYRGFFLRKTETMPVNRIQNVDTEQGPILQYFHLQNVVIVTAAHNFKIETISEDVAQTLRDQLIAAARQAREVDADD</sequence>
<dbReference type="Pfam" id="PF03703">
    <property type="entry name" value="bPH_2"/>
    <property type="match status" value="1"/>
</dbReference>
<dbReference type="PANTHER" id="PTHR34473:SF2">
    <property type="entry name" value="UPF0699 TRANSMEMBRANE PROTEIN YDBT"/>
    <property type="match status" value="1"/>
</dbReference>
<reference evidence="3 4" key="1">
    <citation type="submission" date="2020-04" db="EMBL/GenBank/DDBJ databases">
        <title>MicrobeNet Type strains.</title>
        <authorList>
            <person name="Nicholson A.C."/>
        </authorList>
    </citation>
    <scope>NUCLEOTIDE SEQUENCE [LARGE SCALE GENOMIC DNA]</scope>
    <source>
        <strain evidence="3 4">CCUG 54536</strain>
    </source>
</reference>
<evidence type="ECO:0000313" key="4">
    <source>
        <dbReference type="Proteomes" id="UP000590460"/>
    </source>
</evidence>
<keyword evidence="1" id="KW-0812">Transmembrane</keyword>
<dbReference type="InterPro" id="IPR005182">
    <property type="entry name" value="YdbS-like_PH"/>
</dbReference>
<dbReference type="AlphaFoldDB" id="A0A846ZA04"/>
<keyword evidence="1" id="KW-1133">Transmembrane helix</keyword>
<name>A0A846ZA04_9LACO</name>
<proteinExistence type="predicted"/>
<dbReference type="PANTHER" id="PTHR34473">
    <property type="entry name" value="UPF0699 TRANSMEMBRANE PROTEIN YDBS"/>
    <property type="match status" value="1"/>
</dbReference>
<evidence type="ECO:0000313" key="3">
    <source>
        <dbReference type="EMBL" id="NKZ18236.1"/>
    </source>
</evidence>
<dbReference type="Proteomes" id="UP000590460">
    <property type="component" value="Unassembled WGS sequence"/>
</dbReference>
<feature type="transmembrane region" description="Helical" evidence="1">
    <location>
        <begin position="16"/>
        <end position="39"/>
    </location>
</feature>
<dbReference type="RefSeq" id="WP_168676301.1">
    <property type="nucleotide sequence ID" value="NZ_BPKV01000004.1"/>
</dbReference>
<feature type="domain" description="YdbS-like PH" evidence="2">
    <location>
        <begin position="73"/>
        <end position="149"/>
    </location>
</feature>
<keyword evidence="1" id="KW-0472">Membrane</keyword>
<comment type="caution">
    <text evidence="3">The sequence shown here is derived from an EMBL/GenBank/DDBJ whole genome shotgun (WGS) entry which is preliminary data.</text>
</comment>
<evidence type="ECO:0000259" key="2">
    <source>
        <dbReference type="Pfam" id="PF03703"/>
    </source>
</evidence>
<gene>
    <name evidence="3" type="ORF">HF966_03485</name>
</gene>
<evidence type="ECO:0000256" key="1">
    <source>
        <dbReference type="SAM" id="Phobius"/>
    </source>
</evidence>
<feature type="transmembrane region" description="Helical" evidence="1">
    <location>
        <begin position="45"/>
        <end position="68"/>
    </location>
</feature>
<accession>A0A846ZA04</accession>